<keyword evidence="3" id="KW-1185">Reference proteome</keyword>
<dbReference type="InterPro" id="IPR015927">
    <property type="entry name" value="Peptidase_S24_S26A/B/C"/>
</dbReference>
<reference evidence="2 3" key="1">
    <citation type="submission" date="2019-04" db="EMBL/GenBank/DDBJ databases">
        <authorList>
            <person name="Hwang J.C."/>
        </authorList>
    </citation>
    <scope>NUCLEOTIDE SEQUENCE [LARGE SCALE GENOMIC DNA]</scope>
    <source>
        <strain evidence="2 3">IMCC35002</strain>
    </source>
</reference>
<evidence type="ECO:0000313" key="3">
    <source>
        <dbReference type="Proteomes" id="UP000305675"/>
    </source>
</evidence>
<evidence type="ECO:0000259" key="1">
    <source>
        <dbReference type="Pfam" id="PF00717"/>
    </source>
</evidence>
<accession>A0A4U1BP05</accession>
<dbReference type="SUPFAM" id="SSF51306">
    <property type="entry name" value="LexA/Signal peptidase"/>
    <property type="match status" value="1"/>
</dbReference>
<comment type="caution">
    <text evidence="2">The sequence shown here is derived from an EMBL/GenBank/DDBJ whole genome shotgun (WGS) entry which is preliminary data.</text>
</comment>
<gene>
    <name evidence="2" type="ORF">FCL42_10065</name>
</gene>
<name>A0A4U1BP05_9GAMM</name>
<sequence>MMWPFRIIRLKGQSMEPDLADGDFVVTSRLFWRLKPGDNIVFSHECYPIMVKRVVEVASNGDVWVRGNHPAKLVG</sequence>
<dbReference type="InterPro" id="IPR036286">
    <property type="entry name" value="LexA/Signal_pep-like_sf"/>
</dbReference>
<dbReference type="Pfam" id="PF00717">
    <property type="entry name" value="Peptidase_S24"/>
    <property type="match status" value="1"/>
</dbReference>
<organism evidence="2 3">
    <name type="scientific">Ferrimonas aestuarii</name>
    <dbReference type="NCBI Taxonomy" id="2569539"/>
    <lineage>
        <taxon>Bacteria</taxon>
        <taxon>Pseudomonadati</taxon>
        <taxon>Pseudomonadota</taxon>
        <taxon>Gammaproteobacteria</taxon>
        <taxon>Alteromonadales</taxon>
        <taxon>Ferrimonadaceae</taxon>
        <taxon>Ferrimonas</taxon>
    </lineage>
</organism>
<dbReference type="Gene3D" id="2.10.109.10">
    <property type="entry name" value="Umud Fragment, subunit A"/>
    <property type="match status" value="1"/>
</dbReference>
<dbReference type="EMBL" id="SWCJ01000005">
    <property type="protein sequence ID" value="TKB55520.1"/>
    <property type="molecule type" value="Genomic_DNA"/>
</dbReference>
<dbReference type="OrthoDB" id="6183704at2"/>
<dbReference type="Proteomes" id="UP000305675">
    <property type="component" value="Unassembled WGS sequence"/>
</dbReference>
<feature type="domain" description="Peptidase S24/S26A/S26B/S26C" evidence="1">
    <location>
        <begin position="7"/>
        <end position="65"/>
    </location>
</feature>
<protein>
    <recommendedName>
        <fullName evidence="1">Peptidase S24/S26A/S26B/S26C domain-containing protein</fullName>
    </recommendedName>
</protein>
<dbReference type="CDD" id="cd06462">
    <property type="entry name" value="Peptidase_S24_S26"/>
    <property type="match status" value="1"/>
</dbReference>
<dbReference type="AlphaFoldDB" id="A0A4U1BP05"/>
<evidence type="ECO:0000313" key="2">
    <source>
        <dbReference type="EMBL" id="TKB55520.1"/>
    </source>
</evidence>
<proteinExistence type="predicted"/>